<evidence type="ECO:0000313" key="8">
    <source>
        <dbReference type="Proteomes" id="UP000298049"/>
    </source>
</evidence>
<keyword evidence="1" id="KW-0813">Transport</keyword>
<dbReference type="OrthoDB" id="5292475at2"/>
<dbReference type="SMART" id="SM00382">
    <property type="entry name" value="AAA"/>
    <property type="match status" value="1"/>
</dbReference>
<dbReference type="Pfam" id="PF00005">
    <property type="entry name" value="ABC_tran"/>
    <property type="match status" value="1"/>
</dbReference>
<dbReference type="InterPro" id="IPR003593">
    <property type="entry name" value="AAA+_ATPase"/>
</dbReference>
<dbReference type="NCBIfam" id="NF010068">
    <property type="entry name" value="PRK13548.1"/>
    <property type="match status" value="1"/>
</dbReference>
<protein>
    <submittedName>
        <fullName evidence="7">Heme ABC transporter ATP-binding protein</fullName>
    </submittedName>
</protein>
<dbReference type="InterPro" id="IPR003439">
    <property type="entry name" value="ABC_transporter-like_ATP-bd"/>
</dbReference>
<feature type="domain" description="ABC transporter" evidence="6">
    <location>
        <begin position="1"/>
        <end position="235"/>
    </location>
</feature>
<evidence type="ECO:0000256" key="5">
    <source>
        <dbReference type="ARBA" id="ARBA00037066"/>
    </source>
</evidence>
<evidence type="ECO:0000256" key="1">
    <source>
        <dbReference type="ARBA" id="ARBA00022448"/>
    </source>
</evidence>
<dbReference type="InterPro" id="IPR017871">
    <property type="entry name" value="ABC_transporter-like_CS"/>
</dbReference>
<accession>A0A4P7XLP3</accession>
<dbReference type="PANTHER" id="PTHR42794:SF1">
    <property type="entry name" value="HEMIN IMPORT ATP-BINDING PROTEIN HMUV"/>
    <property type="match status" value="1"/>
</dbReference>
<name>A0A4P7XLP3_9ALTE</name>
<dbReference type="InterPro" id="IPR027417">
    <property type="entry name" value="P-loop_NTPase"/>
</dbReference>
<evidence type="ECO:0000256" key="4">
    <source>
        <dbReference type="ARBA" id="ARBA00022967"/>
    </source>
</evidence>
<dbReference type="SUPFAM" id="SSF52540">
    <property type="entry name" value="P-loop containing nucleoside triphosphate hydrolases"/>
    <property type="match status" value="1"/>
</dbReference>
<sequence length="267" mass="29272">MSVAGLSVSLGRRRILSNIDLTVDNSQLVALLGPNGAGKSTLVRALAGEVNADRGQIQLQNKPLHSWRRPALSRHRAVMPQKVDLQFPLTTREVIALGRPRENVRQRARVIDELLALLDITSLQQRLVPTLSGGEQQRVQLARVMAQIWDQPGPRLLLLDECSSALDPAHQQLIFQRLKQLAMDGAGLLVAVHDLNLAAQYADRLILMNNGQVFAEGDPGTVLTEENLASVYGLDARVELLPEGYPLVIPRQQSGQRPQSAPSPNLL</sequence>
<dbReference type="PROSITE" id="PS00211">
    <property type="entry name" value="ABC_TRANSPORTER_1"/>
    <property type="match status" value="1"/>
</dbReference>
<keyword evidence="3 7" id="KW-0067">ATP-binding</keyword>
<dbReference type="GO" id="GO:0005524">
    <property type="term" value="F:ATP binding"/>
    <property type="evidence" value="ECO:0007669"/>
    <property type="project" value="UniProtKB-KW"/>
</dbReference>
<dbReference type="GO" id="GO:0016887">
    <property type="term" value="F:ATP hydrolysis activity"/>
    <property type="evidence" value="ECO:0007669"/>
    <property type="project" value="InterPro"/>
</dbReference>
<reference evidence="7 8" key="1">
    <citation type="submission" date="2018-07" db="EMBL/GenBank/DDBJ databases">
        <title>Marsedoiliclastica nanhaica gen. nov. sp. nov., a novel marine hydrocarbonoclastic bacterium isolated from an in-situ enriched hydrocarbon-degrading consortium in deep-sea sediment.</title>
        <authorList>
            <person name="Dong C."/>
            <person name="Ma T."/>
            <person name="Liu R."/>
            <person name="Shao Z."/>
        </authorList>
    </citation>
    <scope>NUCLEOTIDE SEQUENCE [LARGE SCALE GENOMIC DNA]</scope>
    <source>
        <strain evidence="8">soil36-7</strain>
    </source>
</reference>
<dbReference type="Proteomes" id="UP000298049">
    <property type="component" value="Chromosome"/>
</dbReference>
<comment type="function">
    <text evidence="5">Part of the ABC transporter complex HmuTUV involved in hemin import. Responsible for energy coupling to the transport system.</text>
</comment>
<dbReference type="Gene3D" id="3.40.50.300">
    <property type="entry name" value="P-loop containing nucleotide triphosphate hydrolases"/>
    <property type="match status" value="1"/>
</dbReference>
<dbReference type="EMBL" id="CP031093">
    <property type="protein sequence ID" value="QCF28028.1"/>
    <property type="molecule type" value="Genomic_DNA"/>
</dbReference>
<dbReference type="KEGG" id="hmi:soil367_17470"/>
<dbReference type="PROSITE" id="PS50893">
    <property type="entry name" value="ABC_TRANSPORTER_2"/>
    <property type="match status" value="1"/>
</dbReference>
<keyword evidence="8" id="KW-1185">Reference proteome</keyword>
<keyword evidence="4" id="KW-1278">Translocase</keyword>
<evidence type="ECO:0000259" key="6">
    <source>
        <dbReference type="PROSITE" id="PS50893"/>
    </source>
</evidence>
<proteinExistence type="predicted"/>
<evidence type="ECO:0000256" key="3">
    <source>
        <dbReference type="ARBA" id="ARBA00022840"/>
    </source>
</evidence>
<organism evidence="7 8">
    <name type="scientific">Hydrocarboniclastica marina</name>
    <dbReference type="NCBI Taxonomy" id="2259620"/>
    <lineage>
        <taxon>Bacteria</taxon>
        <taxon>Pseudomonadati</taxon>
        <taxon>Pseudomonadota</taxon>
        <taxon>Gammaproteobacteria</taxon>
        <taxon>Alteromonadales</taxon>
        <taxon>Alteromonadaceae</taxon>
        <taxon>Hydrocarboniclastica</taxon>
    </lineage>
</organism>
<evidence type="ECO:0000256" key="2">
    <source>
        <dbReference type="ARBA" id="ARBA00022741"/>
    </source>
</evidence>
<dbReference type="PANTHER" id="PTHR42794">
    <property type="entry name" value="HEMIN IMPORT ATP-BINDING PROTEIN HMUV"/>
    <property type="match status" value="1"/>
</dbReference>
<keyword evidence="2" id="KW-0547">Nucleotide-binding</keyword>
<gene>
    <name evidence="7" type="ORF">soil367_17470</name>
</gene>
<evidence type="ECO:0000313" key="7">
    <source>
        <dbReference type="EMBL" id="QCF28028.1"/>
    </source>
</evidence>
<dbReference type="CDD" id="cd03214">
    <property type="entry name" value="ABC_Iron-Siderophores_B12_Hemin"/>
    <property type="match status" value="1"/>
</dbReference>
<dbReference type="AlphaFoldDB" id="A0A4P7XLP3"/>